<accession>A0A1H6ELG2</accession>
<dbReference type="AlphaFoldDB" id="A0A1H6ELG2"/>
<sequence>MLSVETEYGGYRFRSRLEARWAVAFDELGIVFEYEPEGVKVPLRFRTSWYPRAAVMRYLPDFYLPEFNLWAEVKGRMGAQDDMKTLNGAAELSDHGSDVLVLGDVFRQPRGQSRRPWRLTFSEGELVASAWPETAVYEEELIASESDPQAIGHSIDLLRGYVCDEPLPKEYREAFRAAQRARFEHGESG</sequence>
<protein>
    <submittedName>
        <fullName evidence="1">Uncharacterized protein</fullName>
    </submittedName>
</protein>
<dbReference type="RefSeq" id="WP_093350616.1">
    <property type="nucleotide sequence ID" value="NZ_FNVB01000021.1"/>
</dbReference>
<name>A0A1H6ELG2_9PSEU</name>
<dbReference type="Proteomes" id="UP000199690">
    <property type="component" value="Unassembled WGS sequence"/>
</dbReference>
<reference evidence="1" key="2">
    <citation type="submission" date="2016-10" db="EMBL/GenBank/DDBJ databases">
        <authorList>
            <person name="de Groot N.N."/>
        </authorList>
    </citation>
    <scope>NUCLEOTIDE SEQUENCE [LARGE SCALE GENOMIC DNA]</scope>
    <source>
        <strain evidence="1">ATCC 20501</strain>
    </source>
</reference>
<dbReference type="EMBL" id="FOME01000003">
    <property type="protein sequence ID" value="SFD23737.1"/>
    <property type="molecule type" value="Genomic_DNA"/>
</dbReference>
<keyword evidence="3" id="KW-1185">Reference proteome</keyword>
<evidence type="ECO:0000313" key="1">
    <source>
        <dbReference type="EMBL" id="SEG98697.1"/>
    </source>
</evidence>
<reference evidence="3 4" key="1">
    <citation type="submission" date="2016-10" db="EMBL/GenBank/DDBJ databases">
        <authorList>
            <person name="Varghese N."/>
            <person name="Submissions S."/>
        </authorList>
    </citation>
    <scope>NUCLEOTIDE SEQUENCE [LARGE SCALE GENOMIC DNA]</scope>
    <source>
        <strain evidence="4">ATCC 20501</strain>
        <strain evidence="2 3">CGMCC 4.3529</strain>
    </source>
</reference>
<evidence type="ECO:0000313" key="4">
    <source>
        <dbReference type="Proteomes" id="UP000236729"/>
    </source>
</evidence>
<dbReference type="Gene3D" id="3.40.91.30">
    <property type="match status" value="1"/>
</dbReference>
<evidence type="ECO:0000313" key="3">
    <source>
        <dbReference type="Proteomes" id="UP000199690"/>
    </source>
</evidence>
<dbReference type="Proteomes" id="UP000236729">
    <property type="component" value="Unassembled WGS sequence"/>
</dbReference>
<accession>A0A1I1QNZ1</accession>
<dbReference type="EMBL" id="FNVB01000021">
    <property type="protein sequence ID" value="SEG98697.1"/>
    <property type="molecule type" value="Genomic_DNA"/>
</dbReference>
<organism evidence="1 4">
    <name type="scientific">Saccharopolyspora kobensis</name>
    <dbReference type="NCBI Taxonomy" id="146035"/>
    <lineage>
        <taxon>Bacteria</taxon>
        <taxon>Bacillati</taxon>
        <taxon>Actinomycetota</taxon>
        <taxon>Actinomycetes</taxon>
        <taxon>Pseudonocardiales</taxon>
        <taxon>Pseudonocardiaceae</taxon>
        <taxon>Saccharopolyspora</taxon>
    </lineage>
</organism>
<proteinExistence type="predicted"/>
<gene>
    <name evidence="1" type="ORF">SAMN02982929_07188</name>
    <name evidence="2" type="ORF">SAMN05216506_103181</name>
</gene>
<evidence type="ECO:0000313" key="2">
    <source>
        <dbReference type="EMBL" id="SFD23737.1"/>
    </source>
</evidence>